<dbReference type="InterPro" id="IPR023753">
    <property type="entry name" value="FAD/NAD-binding_dom"/>
</dbReference>
<comment type="caution">
    <text evidence="2">The sequence shown here is derived from an EMBL/GenBank/DDBJ whole genome shotgun (WGS) entry which is preliminary data.</text>
</comment>
<dbReference type="SUPFAM" id="SSF51905">
    <property type="entry name" value="FAD/NAD(P)-binding domain"/>
    <property type="match status" value="1"/>
</dbReference>
<accession>A0A9W4XIZ5</accession>
<dbReference type="Gene3D" id="3.50.50.100">
    <property type="match status" value="1"/>
</dbReference>
<dbReference type="InterPro" id="IPR036188">
    <property type="entry name" value="FAD/NAD-bd_sf"/>
</dbReference>
<dbReference type="GO" id="GO:0004174">
    <property type="term" value="F:electron-transferring-flavoprotein dehydrogenase activity"/>
    <property type="evidence" value="ECO:0007669"/>
    <property type="project" value="TreeGrafter"/>
</dbReference>
<dbReference type="GO" id="GO:0050660">
    <property type="term" value="F:flavin adenine dinucleotide binding"/>
    <property type="evidence" value="ECO:0007669"/>
    <property type="project" value="TreeGrafter"/>
</dbReference>
<feature type="domain" description="FAD/NAD(P)-binding" evidence="1">
    <location>
        <begin position="7"/>
        <end position="311"/>
    </location>
</feature>
<dbReference type="EMBL" id="CAOQHR010000004">
    <property type="protein sequence ID" value="CAI6333694.1"/>
    <property type="molecule type" value="Genomic_DNA"/>
</dbReference>
<gene>
    <name evidence="2" type="ORF">PDIGIT_LOCUS6742</name>
</gene>
<evidence type="ECO:0000313" key="2">
    <source>
        <dbReference type="EMBL" id="CAI6333694.1"/>
    </source>
</evidence>
<organism evidence="2 3">
    <name type="scientific">Periconia digitata</name>
    <dbReference type="NCBI Taxonomy" id="1303443"/>
    <lineage>
        <taxon>Eukaryota</taxon>
        <taxon>Fungi</taxon>
        <taxon>Dikarya</taxon>
        <taxon>Ascomycota</taxon>
        <taxon>Pezizomycotina</taxon>
        <taxon>Dothideomycetes</taxon>
        <taxon>Pleosporomycetidae</taxon>
        <taxon>Pleosporales</taxon>
        <taxon>Massarineae</taxon>
        <taxon>Periconiaceae</taxon>
        <taxon>Periconia</taxon>
    </lineage>
</organism>
<dbReference type="AlphaFoldDB" id="A0A9W4XIZ5"/>
<reference evidence="2" key="1">
    <citation type="submission" date="2023-01" db="EMBL/GenBank/DDBJ databases">
        <authorList>
            <person name="Van Ghelder C."/>
            <person name="Rancurel C."/>
        </authorList>
    </citation>
    <scope>NUCLEOTIDE SEQUENCE</scope>
    <source>
        <strain evidence="2">CNCM I-4278</strain>
    </source>
</reference>
<keyword evidence="3" id="KW-1185">Reference proteome</keyword>
<protein>
    <recommendedName>
        <fullName evidence="1">FAD/NAD(P)-binding domain-containing protein</fullName>
    </recommendedName>
</protein>
<dbReference type="PRINTS" id="PR00469">
    <property type="entry name" value="PNDRDTASEII"/>
</dbReference>
<dbReference type="PRINTS" id="PR00368">
    <property type="entry name" value="FADPNR"/>
</dbReference>
<evidence type="ECO:0000259" key="1">
    <source>
        <dbReference type="Pfam" id="PF07992"/>
    </source>
</evidence>
<sequence>MTEATHEIVVVGGNLAGVQISHYLLRKTIPALQATDKHQTTAYHLTLISPNTHLFYKIAAPRALINPTLIPTEKIFKPLTPAFQQYGESFEYLQGEAVDLDITHREVVARMYTARGGERRVKYDSLVIATGASTTSPLWSFHGGHGESVNAFRTLYRQLPEAESIVIAGGGPVGVETAGEIASAYPDAKVTLVGGEAGYLLPREKVAMGLKAEDMLEDLGVDVKLGVKLSDANASSITRPIPLSDGTFLSPSVFINATGPRIYNTSWLPPAWLDDSGQVLVRDAYFRVQTTSTSISAKNVYVIGDAAAGYKRTAMELDAMVPTVASSIAIDIMVERKLASQMRGSSLNGLMGLVKPFKKPYVGEQIDFKPARDTMMVSIGPKGGVGVRLGWGVPSWMVKKEKAERFCLELVDPLVDGTKFD</sequence>
<dbReference type="PANTHER" id="PTHR43735:SF25">
    <property type="entry name" value="NAD(P)H DEHYDROGENASE 3"/>
    <property type="match status" value="1"/>
</dbReference>
<dbReference type="Pfam" id="PF07992">
    <property type="entry name" value="Pyr_redox_2"/>
    <property type="match status" value="1"/>
</dbReference>
<dbReference type="PANTHER" id="PTHR43735">
    <property type="entry name" value="APOPTOSIS-INDUCING FACTOR 1"/>
    <property type="match status" value="1"/>
</dbReference>
<proteinExistence type="predicted"/>
<name>A0A9W4XIZ5_9PLEO</name>
<evidence type="ECO:0000313" key="3">
    <source>
        <dbReference type="Proteomes" id="UP001152607"/>
    </source>
</evidence>
<dbReference type="OrthoDB" id="202203at2759"/>
<dbReference type="GO" id="GO:0005737">
    <property type="term" value="C:cytoplasm"/>
    <property type="evidence" value="ECO:0007669"/>
    <property type="project" value="TreeGrafter"/>
</dbReference>
<dbReference type="Proteomes" id="UP001152607">
    <property type="component" value="Unassembled WGS sequence"/>
</dbReference>